<sequence>RNEKGRLRIGGISVSVTPVLADPADAPRLDHCREIFEDFCVVTQSVRGGTPVTVVWGDAGSPSAP</sequence>
<feature type="non-terminal residue" evidence="1">
    <location>
        <position position="1"/>
    </location>
</feature>
<reference evidence="1" key="1">
    <citation type="submission" date="2013-08" db="EMBL/GenBank/DDBJ databases">
        <authorList>
            <person name="Mendez C."/>
            <person name="Richter M."/>
            <person name="Ferrer M."/>
            <person name="Sanchez J."/>
        </authorList>
    </citation>
    <scope>NUCLEOTIDE SEQUENCE</scope>
</reference>
<dbReference type="AlphaFoldDB" id="T0ZW32"/>
<reference evidence="1" key="2">
    <citation type="journal article" date="2014" name="ISME J.">
        <title>Microbial stratification in low pH oxic and suboxic macroscopic growths along an acid mine drainage.</title>
        <authorList>
            <person name="Mendez-Garcia C."/>
            <person name="Mesa V."/>
            <person name="Sprenger R.R."/>
            <person name="Richter M."/>
            <person name="Diez M.S."/>
            <person name="Solano J."/>
            <person name="Bargiela R."/>
            <person name="Golyshina O.V."/>
            <person name="Manteca A."/>
            <person name="Ramos J.L."/>
            <person name="Gallego J.R."/>
            <person name="Llorente I."/>
            <person name="Martins Dos Santos V.A."/>
            <person name="Jensen O.N."/>
            <person name="Pelaez A.I."/>
            <person name="Sanchez J."/>
            <person name="Ferrer M."/>
        </authorList>
    </citation>
    <scope>NUCLEOTIDE SEQUENCE</scope>
</reference>
<protein>
    <submittedName>
        <fullName evidence="1">OsmC family protein</fullName>
    </submittedName>
</protein>
<name>T0ZW32_9ZZZZ</name>
<organism evidence="1">
    <name type="scientific">mine drainage metagenome</name>
    <dbReference type="NCBI Taxonomy" id="410659"/>
    <lineage>
        <taxon>unclassified sequences</taxon>
        <taxon>metagenomes</taxon>
        <taxon>ecological metagenomes</taxon>
    </lineage>
</organism>
<accession>T0ZW32</accession>
<evidence type="ECO:0000313" key="1">
    <source>
        <dbReference type="EMBL" id="EQD48852.1"/>
    </source>
</evidence>
<proteinExistence type="predicted"/>
<dbReference type="InterPro" id="IPR036102">
    <property type="entry name" value="OsmC/Ohrsf"/>
</dbReference>
<comment type="caution">
    <text evidence="1">The sequence shown here is derived from an EMBL/GenBank/DDBJ whole genome shotgun (WGS) entry which is preliminary data.</text>
</comment>
<dbReference type="EMBL" id="AUZY01007758">
    <property type="protein sequence ID" value="EQD48852.1"/>
    <property type="molecule type" value="Genomic_DNA"/>
</dbReference>
<dbReference type="SUPFAM" id="SSF82784">
    <property type="entry name" value="OsmC-like"/>
    <property type="match status" value="1"/>
</dbReference>
<gene>
    <name evidence="1" type="ORF">B1B_11890</name>
</gene>